<keyword evidence="1" id="KW-1133">Transmembrane helix</keyword>
<name>A0ABP1RPM1_9HEXA</name>
<dbReference type="EMBL" id="CAXLJM020000092">
    <property type="protein sequence ID" value="CAL8132528.1"/>
    <property type="molecule type" value="Genomic_DNA"/>
</dbReference>
<protein>
    <submittedName>
        <fullName evidence="2">Uncharacterized protein</fullName>
    </submittedName>
</protein>
<proteinExistence type="predicted"/>
<keyword evidence="1" id="KW-0812">Transmembrane</keyword>
<organism evidence="2 3">
    <name type="scientific">Orchesella dallaii</name>
    <dbReference type="NCBI Taxonomy" id="48710"/>
    <lineage>
        <taxon>Eukaryota</taxon>
        <taxon>Metazoa</taxon>
        <taxon>Ecdysozoa</taxon>
        <taxon>Arthropoda</taxon>
        <taxon>Hexapoda</taxon>
        <taxon>Collembola</taxon>
        <taxon>Entomobryomorpha</taxon>
        <taxon>Entomobryoidea</taxon>
        <taxon>Orchesellidae</taxon>
        <taxon>Orchesellinae</taxon>
        <taxon>Orchesella</taxon>
    </lineage>
</organism>
<feature type="transmembrane region" description="Helical" evidence="1">
    <location>
        <begin position="150"/>
        <end position="171"/>
    </location>
</feature>
<comment type="caution">
    <text evidence="2">The sequence shown here is derived from an EMBL/GenBank/DDBJ whole genome shotgun (WGS) entry which is preliminary data.</text>
</comment>
<sequence length="228" mass="25127">MNMDLKMHGLANVFKEGDTASSELPGPKNAKTDFRYLAIFSVSLLLFCDVANLILLLAVQGSLSHARKTETDGWSGEDVKAERFKALFYFYVAGVSNLLTILSALFHLSLDSDLQVTMCRSRRVPKAPKGNVLKQDNSLSFADFYKPHSLVHLALLLLLLVLIGLGILAFVTTTPSNVSTFAIASLLYTHGCLKAFSKFVDELEVLKKKEDKAEKKNLRGNVSQVCNV</sequence>
<dbReference type="Proteomes" id="UP001642540">
    <property type="component" value="Unassembled WGS sequence"/>
</dbReference>
<evidence type="ECO:0000256" key="1">
    <source>
        <dbReference type="SAM" id="Phobius"/>
    </source>
</evidence>
<reference evidence="2 3" key="1">
    <citation type="submission" date="2024-08" db="EMBL/GenBank/DDBJ databases">
        <authorList>
            <person name="Cucini C."/>
            <person name="Frati F."/>
        </authorList>
    </citation>
    <scope>NUCLEOTIDE SEQUENCE [LARGE SCALE GENOMIC DNA]</scope>
</reference>
<evidence type="ECO:0000313" key="3">
    <source>
        <dbReference type="Proteomes" id="UP001642540"/>
    </source>
</evidence>
<keyword evidence="3" id="KW-1185">Reference proteome</keyword>
<feature type="transmembrane region" description="Helical" evidence="1">
    <location>
        <begin position="36"/>
        <end position="59"/>
    </location>
</feature>
<feature type="transmembrane region" description="Helical" evidence="1">
    <location>
        <begin position="88"/>
        <end position="108"/>
    </location>
</feature>
<evidence type="ECO:0000313" key="2">
    <source>
        <dbReference type="EMBL" id="CAL8132528.1"/>
    </source>
</evidence>
<accession>A0ABP1RPM1</accession>
<gene>
    <name evidence="2" type="ORF">ODALV1_LOCUS24643</name>
</gene>
<keyword evidence="1" id="KW-0472">Membrane</keyword>